<accession>A0ABW3Y867</accession>
<protein>
    <recommendedName>
        <fullName evidence="3">HEAT repeat-containing protein</fullName>
    </recommendedName>
</protein>
<evidence type="ECO:0008006" key="3">
    <source>
        <dbReference type="Google" id="ProtNLM"/>
    </source>
</evidence>
<evidence type="ECO:0000313" key="2">
    <source>
        <dbReference type="Proteomes" id="UP001597260"/>
    </source>
</evidence>
<keyword evidence="2" id="KW-1185">Reference proteome</keyword>
<evidence type="ECO:0000313" key="1">
    <source>
        <dbReference type="EMBL" id="MFD1320649.1"/>
    </source>
</evidence>
<dbReference type="Proteomes" id="UP001597260">
    <property type="component" value="Unassembled WGS sequence"/>
</dbReference>
<sequence length="242" mass="26305">MPFLLRMAADPTVHHRDELLRLAADIARRNYWGREGRTELLLVTDPEPRFDVSGYLANWSIEASRNAIAAHAASLIGLLRDPDPRVRGRAAYALAAALPGGDAITDALRARLSAETDATLQIGLVLAVAQHARELTQTDTALEWTRTLWSDPTQPAGVRLGAVIAWPCLTTAPPPPALVDAVTDLATPEMYDALHDVPWALHLDNPRGLKAWFTILLHDTSDGAAPPQGVWGNDDPWADLES</sequence>
<dbReference type="RefSeq" id="WP_377567849.1">
    <property type="nucleotide sequence ID" value="NZ_JBHTMP010000006.1"/>
</dbReference>
<dbReference type="EMBL" id="JBHTMP010000006">
    <property type="protein sequence ID" value="MFD1320649.1"/>
    <property type="molecule type" value="Genomic_DNA"/>
</dbReference>
<dbReference type="InterPro" id="IPR011989">
    <property type="entry name" value="ARM-like"/>
</dbReference>
<comment type="caution">
    <text evidence="1">The sequence shown here is derived from an EMBL/GenBank/DDBJ whole genome shotgun (WGS) entry which is preliminary data.</text>
</comment>
<proteinExistence type="predicted"/>
<dbReference type="SUPFAM" id="SSF48371">
    <property type="entry name" value="ARM repeat"/>
    <property type="match status" value="1"/>
</dbReference>
<organism evidence="1 2">
    <name type="scientific">Micromonospora sonneratiae</name>
    <dbReference type="NCBI Taxonomy" id="1184706"/>
    <lineage>
        <taxon>Bacteria</taxon>
        <taxon>Bacillati</taxon>
        <taxon>Actinomycetota</taxon>
        <taxon>Actinomycetes</taxon>
        <taxon>Micromonosporales</taxon>
        <taxon>Micromonosporaceae</taxon>
        <taxon>Micromonospora</taxon>
    </lineage>
</organism>
<gene>
    <name evidence="1" type="ORF">ACFQ4H_06030</name>
</gene>
<dbReference type="InterPro" id="IPR016024">
    <property type="entry name" value="ARM-type_fold"/>
</dbReference>
<reference evidence="2" key="1">
    <citation type="journal article" date="2019" name="Int. J. Syst. Evol. Microbiol.">
        <title>The Global Catalogue of Microorganisms (GCM) 10K type strain sequencing project: providing services to taxonomists for standard genome sequencing and annotation.</title>
        <authorList>
            <consortium name="The Broad Institute Genomics Platform"/>
            <consortium name="The Broad Institute Genome Sequencing Center for Infectious Disease"/>
            <person name="Wu L."/>
            <person name="Ma J."/>
        </authorList>
    </citation>
    <scope>NUCLEOTIDE SEQUENCE [LARGE SCALE GENOMIC DNA]</scope>
    <source>
        <strain evidence="2">JCM 31037</strain>
    </source>
</reference>
<dbReference type="Gene3D" id="1.25.10.10">
    <property type="entry name" value="Leucine-rich Repeat Variant"/>
    <property type="match status" value="1"/>
</dbReference>
<name>A0ABW3Y867_9ACTN</name>